<dbReference type="OrthoDB" id="9808398at2"/>
<dbReference type="EMBL" id="QQWO01000029">
    <property type="protein sequence ID" value="RSU98272.1"/>
    <property type="molecule type" value="Genomic_DNA"/>
</dbReference>
<protein>
    <submittedName>
        <fullName evidence="3">Alpha/beta hydrolase</fullName>
    </submittedName>
</protein>
<dbReference type="InterPro" id="IPR000073">
    <property type="entry name" value="AB_hydrolase_1"/>
</dbReference>
<name>A0A1L6J5C5_9SPHN</name>
<dbReference type="EMBL" id="CP018820">
    <property type="protein sequence ID" value="APR51074.1"/>
    <property type="molecule type" value="Genomic_DNA"/>
</dbReference>
<gene>
    <name evidence="2" type="ORF">BRX40_00275</name>
    <name evidence="3" type="ORF">CA257_21845</name>
</gene>
<reference evidence="3 5" key="3">
    <citation type="submission" date="2018-07" db="EMBL/GenBank/DDBJ databases">
        <title>Genomic and Epidemiologic Investigation of an Indolent Hospital Outbreak.</title>
        <authorList>
            <person name="Johnson R.C."/>
            <person name="Deming C."/>
            <person name="Conlan S."/>
            <person name="Zellmer C.J."/>
            <person name="Michelin A.V."/>
            <person name="Lee-Lin S."/>
            <person name="Thomas P.J."/>
            <person name="Park M."/>
            <person name="Weingarten R.A."/>
            <person name="Less J."/>
            <person name="Dekker J.P."/>
            <person name="Frank K.M."/>
            <person name="Musser K.A."/>
            <person name="Mcquiston J.R."/>
            <person name="Henderson D.K."/>
            <person name="Lau A.F."/>
            <person name="Palmore T.N."/>
            <person name="Segre J.A."/>
        </authorList>
    </citation>
    <scope>NUCLEOTIDE SEQUENCE [LARGE SCALE GENOMIC DNA]</scope>
    <source>
        <strain evidence="3 5">SK-NIH.Env10_0317</strain>
    </source>
</reference>
<evidence type="ECO:0000313" key="5">
    <source>
        <dbReference type="Proteomes" id="UP000286681"/>
    </source>
</evidence>
<dbReference type="InterPro" id="IPR050228">
    <property type="entry name" value="Carboxylesterase_BioH"/>
</dbReference>
<reference evidence="4" key="2">
    <citation type="submission" date="2016-12" db="EMBL/GenBank/DDBJ databases">
        <title>Whole genome sequencing of Sphingomonas sp. ABOJV.</title>
        <authorList>
            <person name="Conlan S."/>
            <person name="Thomas P.J."/>
            <person name="Mullikin J."/>
            <person name="Palmore T.N."/>
            <person name="Frank K.M."/>
            <person name="Segre J.A."/>
        </authorList>
    </citation>
    <scope>NUCLEOTIDE SEQUENCE [LARGE SCALE GENOMIC DNA]</scope>
    <source>
        <strain evidence="4">ABOJV</strain>
    </source>
</reference>
<dbReference type="PANTHER" id="PTHR43194:SF2">
    <property type="entry name" value="PEROXISOMAL MEMBRANE PROTEIN LPX1"/>
    <property type="match status" value="1"/>
</dbReference>
<evidence type="ECO:0000313" key="3">
    <source>
        <dbReference type="EMBL" id="RSU98272.1"/>
    </source>
</evidence>
<accession>A0A1L6J5C5</accession>
<dbReference type="Proteomes" id="UP000286681">
    <property type="component" value="Unassembled WGS sequence"/>
</dbReference>
<dbReference type="Pfam" id="PF00561">
    <property type="entry name" value="Abhydrolase_1"/>
    <property type="match status" value="1"/>
</dbReference>
<evidence type="ECO:0000313" key="4">
    <source>
        <dbReference type="Proteomes" id="UP000185161"/>
    </source>
</evidence>
<dbReference type="SUPFAM" id="SSF53474">
    <property type="entry name" value="alpha/beta-Hydrolases"/>
    <property type="match status" value="1"/>
</dbReference>
<reference evidence="2" key="1">
    <citation type="submission" date="2016-12" db="EMBL/GenBank/DDBJ databases">
        <title>Whole genome sequencing of Sphingomonas koreensis.</title>
        <authorList>
            <person name="Conlan S."/>
            <person name="Thomas P.J."/>
            <person name="Mullikin J."/>
            <person name="Palmore T.N."/>
            <person name="Frank K.M."/>
            <person name="Segre J.A."/>
        </authorList>
    </citation>
    <scope>NUCLEOTIDE SEQUENCE</scope>
    <source>
        <strain evidence="2">ABOJV</strain>
    </source>
</reference>
<keyword evidence="4" id="KW-1185">Reference proteome</keyword>
<dbReference type="AlphaFoldDB" id="A0A1L6J5C5"/>
<proteinExistence type="predicted"/>
<evidence type="ECO:0000313" key="2">
    <source>
        <dbReference type="EMBL" id="APR51074.1"/>
    </source>
</evidence>
<dbReference type="KEGG" id="skr:BRX40_00275"/>
<feature type="domain" description="AB hydrolase-1" evidence="1">
    <location>
        <begin position="24"/>
        <end position="259"/>
    </location>
</feature>
<dbReference type="Proteomes" id="UP000185161">
    <property type="component" value="Chromosome"/>
</dbReference>
<dbReference type="PRINTS" id="PR00412">
    <property type="entry name" value="EPOXHYDRLASE"/>
</dbReference>
<keyword evidence="3" id="KW-0378">Hydrolase</keyword>
<dbReference type="InterPro" id="IPR029058">
    <property type="entry name" value="AB_hydrolase_fold"/>
</dbReference>
<dbReference type="STRING" id="93064.BRX40_00275"/>
<dbReference type="InterPro" id="IPR000639">
    <property type="entry name" value="Epox_hydrolase-like"/>
</dbReference>
<dbReference type="GO" id="GO:0016787">
    <property type="term" value="F:hydrolase activity"/>
    <property type="evidence" value="ECO:0007669"/>
    <property type="project" value="UniProtKB-KW"/>
</dbReference>
<organism evidence="2 4">
    <name type="scientific">Sphingomonas koreensis</name>
    <dbReference type="NCBI Taxonomy" id="93064"/>
    <lineage>
        <taxon>Bacteria</taxon>
        <taxon>Pseudomonadati</taxon>
        <taxon>Pseudomonadota</taxon>
        <taxon>Alphaproteobacteria</taxon>
        <taxon>Sphingomonadales</taxon>
        <taxon>Sphingomonadaceae</taxon>
        <taxon>Sphingomonas</taxon>
    </lineage>
</organism>
<dbReference type="GeneID" id="44130990"/>
<evidence type="ECO:0000259" key="1">
    <source>
        <dbReference type="Pfam" id="PF00561"/>
    </source>
</evidence>
<dbReference type="PRINTS" id="PR00111">
    <property type="entry name" value="ABHYDROLASE"/>
</dbReference>
<dbReference type="PANTHER" id="PTHR43194">
    <property type="entry name" value="HYDROLASE ALPHA/BETA FOLD FAMILY"/>
    <property type="match status" value="1"/>
</dbReference>
<sequence length="285" mass="30552">MTSWLRGLGGIRLAASMFGPVDGPPVLMLGGLGQTRHGWSRAAERLSERGWRAITLDLRGHGESDWSPDGHYGYARTVGDLLAVIDGLGRPCVLVGASLGGKISLVAGAQAGPERVRALVIVDTVPRTNPAGVAEVTQVLRAPPEGFSSPDEAAAELARIRGQEPRPDAGERMQRNMRIDGAGRWHWHWDPAWMDREQGIGLAAATGFLEEMSARLTMPVLLTRGERSQVVSDEGLAAFRAIVPQLEVESIAGAGHMIVGDRNDVFADAALAFLDRMFGLHPVCD</sequence>
<dbReference type="RefSeq" id="WP_075150271.1">
    <property type="nucleotide sequence ID" value="NZ_CP018820.1"/>
</dbReference>
<dbReference type="Gene3D" id="3.40.50.1820">
    <property type="entry name" value="alpha/beta hydrolase"/>
    <property type="match status" value="1"/>
</dbReference>